<dbReference type="InterPro" id="IPR002401">
    <property type="entry name" value="Cyt_P450_E_grp-I"/>
</dbReference>
<evidence type="ECO:0000256" key="4">
    <source>
        <dbReference type="ARBA" id="ARBA00010617"/>
    </source>
</evidence>
<evidence type="ECO:0000256" key="3">
    <source>
        <dbReference type="ARBA" id="ARBA00004406"/>
    </source>
</evidence>
<dbReference type="SUPFAM" id="SSF48264">
    <property type="entry name" value="Cytochrome P450"/>
    <property type="match status" value="1"/>
</dbReference>
<evidence type="ECO:0000256" key="8">
    <source>
        <dbReference type="ARBA" id="ARBA00022824"/>
    </source>
</evidence>
<comment type="cofactor">
    <cofactor evidence="1">
        <name>heme</name>
        <dbReference type="ChEBI" id="CHEBI:30413"/>
    </cofactor>
</comment>
<keyword evidence="13" id="KW-0472">Membrane</keyword>
<keyword evidence="11" id="KW-0408">Iron</keyword>
<dbReference type="AlphaFoldDB" id="A0A8S1BEW0"/>
<dbReference type="Pfam" id="PF00067">
    <property type="entry name" value="p450"/>
    <property type="match status" value="2"/>
</dbReference>
<comment type="subcellular location">
    <subcellularLocation>
        <location evidence="3">Endoplasmic reticulum membrane</location>
        <topology evidence="3">Peripheral membrane protein</topology>
    </subcellularLocation>
    <subcellularLocation>
        <location evidence="2">Microsome membrane</location>
        <topology evidence="2">Peripheral membrane protein</topology>
    </subcellularLocation>
</comment>
<comment type="similarity">
    <text evidence="4">Belongs to the cytochrome P450 family.</text>
</comment>
<comment type="caution">
    <text evidence="15">The sequence shown here is derived from an EMBL/GenBank/DDBJ whole genome shotgun (WGS) entry which is preliminary data.</text>
</comment>
<keyword evidence="10" id="KW-0560">Oxidoreductase</keyword>
<protein>
    <recommendedName>
        <fullName evidence="5">unspecific monooxygenase</fullName>
        <ecNumber evidence="5">1.14.14.1</ecNumber>
    </recommendedName>
</protein>
<dbReference type="GO" id="GO:0005789">
    <property type="term" value="C:endoplasmic reticulum membrane"/>
    <property type="evidence" value="ECO:0007669"/>
    <property type="project" value="UniProtKB-SubCell"/>
</dbReference>
<evidence type="ECO:0000256" key="12">
    <source>
        <dbReference type="ARBA" id="ARBA00023033"/>
    </source>
</evidence>
<gene>
    <name evidence="15" type="ORF">APLA_LOCUS15589</name>
</gene>
<sequence length="212" mass="24572">MWPDIFYALGQKIFSKKLEAFFYNLLTGVFKGRQYKPTTKNDFVDLLLKLKEKQDLSADSSDGLEFDDNVLVAQLFLFFVAGFDTSAVTSSFTLYELAKNLQAQEKVLEEVDAYLRRHDNVLEYECLTEMPYLEAWPRICLGLRFAKMQVLSGLITVLKKYRLELAPGMKREVKLEPKSFVTHPIGGIQLRFIEREGWKDRMFRSSKSKVPS</sequence>
<evidence type="ECO:0000256" key="7">
    <source>
        <dbReference type="ARBA" id="ARBA00022723"/>
    </source>
</evidence>
<organism evidence="15 16">
    <name type="scientific">Arctia plantaginis</name>
    <name type="common">Wood tiger moth</name>
    <name type="synonym">Phalaena plantaginis</name>
    <dbReference type="NCBI Taxonomy" id="874455"/>
    <lineage>
        <taxon>Eukaryota</taxon>
        <taxon>Metazoa</taxon>
        <taxon>Ecdysozoa</taxon>
        <taxon>Arthropoda</taxon>
        <taxon>Hexapoda</taxon>
        <taxon>Insecta</taxon>
        <taxon>Pterygota</taxon>
        <taxon>Neoptera</taxon>
        <taxon>Endopterygota</taxon>
        <taxon>Lepidoptera</taxon>
        <taxon>Glossata</taxon>
        <taxon>Ditrysia</taxon>
        <taxon>Noctuoidea</taxon>
        <taxon>Erebidae</taxon>
        <taxon>Arctiinae</taxon>
        <taxon>Arctia</taxon>
    </lineage>
</organism>
<dbReference type="InterPro" id="IPR050476">
    <property type="entry name" value="Insect_CytP450_Detox"/>
</dbReference>
<dbReference type="EC" id="1.14.14.1" evidence="5"/>
<keyword evidence="16" id="KW-1185">Reference proteome</keyword>
<evidence type="ECO:0000256" key="2">
    <source>
        <dbReference type="ARBA" id="ARBA00004174"/>
    </source>
</evidence>
<evidence type="ECO:0000256" key="10">
    <source>
        <dbReference type="ARBA" id="ARBA00023002"/>
    </source>
</evidence>
<reference evidence="15 16" key="1">
    <citation type="submission" date="2020-04" db="EMBL/GenBank/DDBJ databases">
        <authorList>
            <person name="Wallbank WR R."/>
            <person name="Pardo Diaz C."/>
            <person name="Kozak K."/>
            <person name="Martin S."/>
            <person name="Jiggins C."/>
            <person name="Moest M."/>
            <person name="Warren A I."/>
            <person name="Byers J.R.P. K."/>
            <person name="Montejo-Kovacevich G."/>
            <person name="Yen C E."/>
        </authorList>
    </citation>
    <scope>NUCLEOTIDE SEQUENCE [LARGE SCALE GENOMIC DNA]</scope>
</reference>
<evidence type="ECO:0000313" key="15">
    <source>
        <dbReference type="EMBL" id="CAB3256855.1"/>
    </source>
</evidence>
<keyword evidence="6" id="KW-0349">Heme</keyword>
<evidence type="ECO:0000256" key="1">
    <source>
        <dbReference type="ARBA" id="ARBA00001971"/>
    </source>
</evidence>
<evidence type="ECO:0000256" key="14">
    <source>
        <dbReference type="ARBA" id="ARBA00047827"/>
    </source>
</evidence>
<evidence type="ECO:0000256" key="9">
    <source>
        <dbReference type="ARBA" id="ARBA00022848"/>
    </source>
</evidence>
<accession>A0A8S1BEW0</accession>
<dbReference type="EMBL" id="CADEBC010000587">
    <property type="protein sequence ID" value="CAB3256855.1"/>
    <property type="molecule type" value="Genomic_DNA"/>
</dbReference>
<proteinExistence type="inferred from homology"/>
<dbReference type="InterPro" id="IPR036396">
    <property type="entry name" value="Cyt_P450_sf"/>
</dbReference>
<dbReference type="PANTHER" id="PTHR24292">
    <property type="entry name" value="CYTOCHROME P450"/>
    <property type="match status" value="1"/>
</dbReference>
<dbReference type="OrthoDB" id="2789670at2759"/>
<dbReference type="PRINTS" id="PR00463">
    <property type="entry name" value="EP450I"/>
</dbReference>
<name>A0A8S1BEW0_ARCPL</name>
<keyword evidence="9" id="KW-0492">Microsome</keyword>
<dbReference type="GO" id="GO:0016712">
    <property type="term" value="F:oxidoreductase activity, acting on paired donors, with incorporation or reduction of molecular oxygen, reduced flavin or flavoprotein as one donor, and incorporation of one atom of oxygen"/>
    <property type="evidence" value="ECO:0007669"/>
    <property type="project" value="UniProtKB-EC"/>
</dbReference>
<comment type="catalytic activity">
    <reaction evidence="14">
        <text>an organic molecule + reduced [NADPH--hemoprotein reductase] + O2 = an alcohol + oxidized [NADPH--hemoprotein reductase] + H2O + H(+)</text>
        <dbReference type="Rhea" id="RHEA:17149"/>
        <dbReference type="Rhea" id="RHEA-COMP:11964"/>
        <dbReference type="Rhea" id="RHEA-COMP:11965"/>
        <dbReference type="ChEBI" id="CHEBI:15377"/>
        <dbReference type="ChEBI" id="CHEBI:15378"/>
        <dbReference type="ChEBI" id="CHEBI:15379"/>
        <dbReference type="ChEBI" id="CHEBI:30879"/>
        <dbReference type="ChEBI" id="CHEBI:57618"/>
        <dbReference type="ChEBI" id="CHEBI:58210"/>
        <dbReference type="ChEBI" id="CHEBI:142491"/>
        <dbReference type="EC" id="1.14.14.1"/>
    </reaction>
</comment>
<keyword evidence="8" id="KW-0256">Endoplasmic reticulum</keyword>
<evidence type="ECO:0000256" key="13">
    <source>
        <dbReference type="ARBA" id="ARBA00023136"/>
    </source>
</evidence>
<keyword evidence="12" id="KW-0503">Monooxygenase</keyword>
<dbReference type="Proteomes" id="UP000494106">
    <property type="component" value="Unassembled WGS sequence"/>
</dbReference>
<dbReference type="InterPro" id="IPR001128">
    <property type="entry name" value="Cyt_P450"/>
</dbReference>
<dbReference type="GO" id="GO:0005506">
    <property type="term" value="F:iron ion binding"/>
    <property type="evidence" value="ECO:0007669"/>
    <property type="project" value="InterPro"/>
</dbReference>
<dbReference type="Gene3D" id="1.10.630.10">
    <property type="entry name" value="Cytochrome P450"/>
    <property type="match status" value="2"/>
</dbReference>
<dbReference type="GO" id="GO:0020037">
    <property type="term" value="F:heme binding"/>
    <property type="evidence" value="ECO:0007669"/>
    <property type="project" value="InterPro"/>
</dbReference>
<evidence type="ECO:0000313" key="16">
    <source>
        <dbReference type="Proteomes" id="UP000494106"/>
    </source>
</evidence>
<evidence type="ECO:0000256" key="5">
    <source>
        <dbReference type="ARBA" id="ARBA00012109"/>
    </source>
</evidence>
<dbReference type="PANTHER" id="PTHR24292:SF54">
    <property type="entry name" value="CYP9F3-RELATED"/>
    <property type="match status" value="1"/>
</dbReference>
<keyword evidence="7" id="KW-0479">Metal-binding</keyword>
<evidence type="ECO:0000256" key="11">
    <source>
        <dbReference type="ARBA" id="ARBA00023004"/>
    </source>
</evidence>
<evidence type="ECO:0000256" key="6">
    <source>
        <dbReference type="ARBA" id="ARBA00022617"/>
    </source>
</evidence>